<proteinExistence type="inferred from homology"/>
<dbReference type="EMBL" id="JAARXI010000003">
    <property type="protein sequence ID" value="MBC2116117.1"/>
    <property type="molecule type" value="Genomic_DNA"/>
</dbReference>
<evidence type="ECO:0000313" key="19">
    <source>
        <dbReference type="EMBL" id="MBC1565103.1"/>
    </source>
</evidence>
<evidence type="ECO:0000313" key="17">
    <source>
        <dbReference type="EMBL" id="MBC1491218.1"/>
    </source>
</evidence>
<evidence type="ECO:0000313" key="25">
    <source>
        <dbReference type="EMBL" id="MBC2175487.1"/>
    </source>
</evidence>
<evidence type="ECO:0000256" key="10">
    <source>
        <dbReference type="ARBA" id="ARBA00048126"/>
    </source>
</evidence>
<dbReference type="eggNOG" id="COG0111">
    <property type="taxonomic scope" value="Bacteria"/>
</dbReference>
<dbReference type="EC" id="1.1.1.399" evidence="4"/>
<comment type="similarity">
    <text evidence="3 12">Belongs to the D-isomer specific 2-hydroxyacid dehydrogenase family.</text>
</comment>
<dbReference type="Proteomes" id="UP000553016">
    <property type="component" value="Unassembled WGS sequence"/>
</dbReference>
<evidence type="ECO:0000256" key="7">
    <source>
        <dbReference type="ARBA" id="ARBA00023002"/>
    </source>
</evidence>
<dbReference type="GO" id="GO:0051287">
    <property type="term" value="F:NAD binding"/>
    <property type="evidence" value="ECO:0007669"/>
    <property type="project" value="InterPro"/>
</dbReference>
<evidence type="ECO:0000313" key="33">
    <source>
        <dbReference type="Proteomes" id="UP000539064"/>
    </source>
</evidence>
<comment type="function">
    <text evidence="1">Catalyzes the reversible oxidation of 3-phospho-D-glycerate to 3-phosphonooxypyruvate, the first step of the phosphorylated L-serine biosynthesis pathway. Also catalyzes the reversible oxidation of 2-hydroxyglutarate to 2-oxoglutarate.</text>
</comment>
<evidence type="ECO:0000313" key="41">
    <source>
        <dbReference type="Proteomes" id="UP000586951"/>
    </source>
</evidence>
<dbReference type="OrthoDB" id="9805416at2"/>
<evidence type="ECO:0000256" key="6">
    <source>
        <dbReference type="ARBA" id="ARBA00021582"/>
    </source>
</evidence>
<comment type="catalytic activity">
    <reaction evidence="10">
        <text>(R)-2-hydroxyglutarate + NAD(+) = 2-oxoglutarate + NADH + H(+)</text>
        <dbReference type="Rhea" id="RHEA:49612"/>
        <dbReference type="ChEBI" id="CHEBI:15378"/>
        <dbReference type="ChEBI" id="CHEBI:15801"/>
        <dbReference type="ChEBI" id="CHEBI:16810"/>
        <dbReference type="ChEBI" id="CHEBI:57540"/>
        <dbReference type="ChEBI" id="CHEBI:57945"/>
        <dbReference type="EC" id="1.1.1.399"/>
    </reaction>
</comment>
<evidence type="ECO:0000313" key="22">
    <source>
        <dbReference type="EMBL" id="MBC2002733.1"/>
    </source>
</evidence>
<dbReference type="PROSITE" id="PS00065">
    <property type="entry name" value="D_2_HYDROXYACID_DH_1"/>
    <property type="match status" value="1"/>
</dbReference>
<protein>
    <recommendedName>
        <fullName evidence="6">D-3-phosphoglycerate dehydrogenase</fullName>
        <ecNumber evidence="4">1.1.1.399</ecNumber>
        <ecNumber evidence="5">1.1.1.95</ecNumber>
    </recommendedName>
    <alternativeName>
        <fullName evidence="9">2-oxoglutarate reductase</fullName>
    </alternativeName>
</protein>
<dbReference type="PANTHER" id="PTHR42938">
    <property type="entry name" value="FORMATE DEHYDROGENASE 1"/>
    <property type="match status" value="1"/>
</dbReference>
<dbReference type="InterPro" id="IPR029753">
    <property type="entry name" value="D-isomer_DH_CS"/>
</dbReference>
<dbReference type="Proteomes" id="UP000029844">
    <property type="component" value="Unassembled WGS sequence"/>
</dbReference>
<evidence type="ECO:0000313" key="18">
    <source>
        <dbReference type="EMBL" id="MBC1561830.1"/>
    </source>
</evidence>
<evidence type="ECO:0000256" key="4">
    <source>
        <dbReference type="ARBA" id="ARBA00013001"/>
    </source>
</evidence>
<dbReference type="Proteomes" id="UP000541955">
    <property type="component" value="Unassembled WGS sequence"/>
</dbReference>
<accession>A0A099WAX0</accession>
<dbReference type="FunFam" id="3.30.70.260:FF:000056">
    <property type="entry name" value="D-3-phosphoglycerate dehydrogenase"/>
    <property type="match status" value="1"/>
</dbReference>
<dbReference type="CDD" id="cd04901">
    <property type="entry name" value="ACT_3PGDH"/>
    <property type="match status" value="1"/>
</dbReference>
<reference evidence="29 30" key="2">
    <citation type="submission" date="2020-03" db="EMBL/GenBank/DDBJ databases">
        <title>Soil Listeria distribution.</title>
        <authorList>
            <person name="Liao J."/>
            <person name="Wiedmann M."/>
        </authorList>
    </citation>
    <scope>NUCLEOTIDE SEQUENCE [LARGE SCALE GENOMIC DNA]</scope>
    <source>
        <strain evidence="26 40">FSL L7-0149</strain>
        <strain evidence="27 39">FSL L7-0153</strain>
        <strain evidence="24 29">FSL L7-0245</strain>
        <strain evidence="25 34">FSL L7-0259</strain>
        <strain evidence="23 30">FSL L7-0360</strain>
        <strain evidence="22 37">FSL L7-0435</strain>
        <strain evidence="20 33">FSL L7-0978</strain>
        <strain evidence="21 38">FSL L7-0990</strain>
        <strain evidence="18 35">FSL L7-1387</strain>
        <strain evidence="19 41">FSL L7-1427</strain>
        <strain evidence="17 32">FSL L7-1547</strain>
        <strain evidence="15 36">FSL L7-1816</strain>
        <strain evidence="16 31">FSL L7-1833</strain>
    </source>
</reference>
<evidence type="ECO:0000256" key="2">
    <source>
        <dbReference type="ARBA" id="ARBA00005216"/>
    </source>
</evidence>
<dbReference type="Proteomes" id="UP000533953">
    <property type="component" value="Unassembled WGS sequence"/>
</dbReference>
<dbReference type="EMBL" id="JAAROV010000002">
    <property type="protein sequence ID" value="MBC1316969.1"/>
    <property type="molecule type" value="Genomic_DNA"/>
</dbReference>
<dbReference type="InterPro" id="IPR002912">
    <property type="entry name" value="ACT_dom"/>
</dbReference>
<dbReference type="Gene3D" id="3.40.50.720">
    <property type="entry name" value="NAD(P)-binding Rossmann-like Domain"/>
    <property type="match status" value="2"/>
</dbReference>
<dbReference type="PROSITE" id="PS51671">
    <property type="entry name" value="ACT"/>
    <property type="match status" value="1"/>
</dbReference>
<evidence type="ECO:0000313" key="30">
    <source>
        <dbReference type="Proteomes" id="UP000529446"/>
    </source>
</evidence>
<dbReference type="EMBL" id="JAARYY010000006">
    <property type="protein sequence ID" value="MBC2244703.1"/>
    <property type="molecule type" value="Genomic_DNA"/>
</dbReference>
<dbReference type="EMBL" id="JAARWW010000001">
    <property type="protein sequence ID" value="MBC2002733.1"/>
    <property type="molecule type" value="Genomic_DNA"/>
</dbReference>
<dbReference type="EMBL" id="JAARRW010000002">
    <property type="protein sequence ID" value="MBC1561830.1"/>
    <property type="molecule type" value="Genomic_DNA"/>
</dbReference>
<gene>
    <name evidence="14" type="ORF">EP57_05525</name>
    <name evidence="16" type="ORF">HB759_13315</name>
    <name evidence="15" type="ORF">HB811_09290</name>
    <name evidence="18" type="ORF">HB902_07075</name>
    <name evidence="19" type="ORF">HB907_06780</name>
    <name evidence="20" type="ORF">HCA52_12405</name>
    <name evidence="21" type="ORF">HCA55_09055</name>
    <name evidence="22" type="ORF">HCA78_03055</name>
    <name evidence="23" type="ORF">HCB06_05735</name>
    <name evidence="27" type="ORF">HCB25_11540</name>
    <name evidence="24" type="ORF">HCB26_09720</name>
    <name evidence="25" type="ORF">HCB27_02570</name>
    <name evidence="26" type="ORF">HCB35_07630</name>
    <name evidence="17" type="ORF">HCI99_05205</name>
</gene>
<dbReference type="EMBL" id="JAARYH010000004">
    <property type="protein sequence ID" value="MBC2166839.1"/>
    <property type="molecule type" value="Genomic_DNA"/>
</dbReference>
<dbReference type="InterPro" id="IPR045865">
    <property type="entry name" value="ACT-like_dom_sf"/>
</dbReference>
<evidence type="ECO:0000313" key="27">
    <source>
        <dbReference type="EMBL" id="MBC2244703.1"/>
    </source>
</evidence>
<feature type="domain" description="ACT" evidence="13">
    <location>
        <begin position="316"/>
        <end position="389"/>
    </location>
</feature>
<comment type="pathway">
    <text evidence="2">Amino-acid biosynthesis; L-serine biosynthesis; L-serine from 3-phospho-D-glycerate: step 1/3.</text>
</comment>
<dbReference type="Proteomes" id="UP000546806">
    <property type="component" value="Unassembled WGS sequence"/>
</dbReference>
<evidence type="ECO:0000313" key="16">
    <source>
        <dbReference type="EMBL" id="MBC1332923.1"/>
    </source>
</evidence>
<dbReference type="SUPFAM" id="SSF51735">
    <property type="entry name" value="NAD(P)-binding Rossmann-fold domains"/>
    <property type="match status" value="1"/>
</dbReference>
<dbReference type="EMBL" id="JAARVD010000004">
    <property type="protein sequence ID" value="MBC1796876.1"/>
    <property type="molecule type" value="Genomic_DNA"/>
</dbReference>
<name>A0A099WAX0_9LIST</name>
<dbReference type="EMBL" id="JAARRU010000002">
    <property type="protein sequence ID" value="MBC1565103.1"/>
    <property type="molecule type" value="Genomic_DNA"/>
</dbReference>
<evidence type="ECO:0000313" key="28">
    <source>
        <dbReference type="Proteomes" id="UP000029844"/>
    </source>
</evidence>
<dbReference type="InterPro" id="IPR036291">
    <property type="entry name" value="NAD(P)-bd_dom_sf"/>
</dbReference>
<evidence type="ECO:0000256" key="1">
    <source>
        <dbReference type="ARBA" id="ARBA00003800"/>
    </source>
</evidence>
<dbReference type="EMBL" id="JAAROL010000005">
    <property type="protein sequence ID" value="MBC1332923.1"/>
    <property type="molecule type" value="Genomic_DNA"/>
</dbReference>
<evidence type="ECO:0000313" key="36">
    <source>
        <dbReference type="Proteomes" id="UP000543379"/>
    </source>
</evidence>
<evidence type="ECO:0000313" key="29">
    <source>
        <dbReference type="Proteomes" id="UP000519573"/>
    </source>
</evidence>
<evidence type="ECO:0000256" key="3">
    <source>
        <dbReference type="ARBA" id="ARBA00005854"/>
    </source>
</evidence>
<dbReference type="Proteomes" id="UP000529446">
    <property type="component" value="Unassembled WGS sequence"/>
</dbReference>
<dbReference type="PROSITE" id="PS00671">
    <property type="entry name" value="D_2_HYDROXYACID_DH_3"/>
    <property type="match status" value="1"/>
</dbReference>
<evidence type="ECO:0000313" key="32">
    <source>
        <dbReference type="Proteomes" id="UP000533953"/>
    </source>
</evidence>
<evidence type="ECO:0000313" key="31">
    <source>
        <dbReference type="Proteomes" id="UP000532866"/>
    </source>
</evidence>
<evidence type="ECO:0000313" key="39">
    <source>
        <dbReference type="Proteomes" id="UP000550367"/>
    </source>
</evidence>
<dbReference type="InterPro" id="IPR006140">
    <property type="entry name" value="D-isomer_DH_NAD-bd"/>
</dbReference>
<evidence type="ECO:0000256" key="12">
    <source>
        <dbReference type="RuleBase" id="RU003719"/>
    </source>
</evidence>
<reference evidence="14 28" key="1">
    <citation type="submission" date="2014-05" db="EMBL/GenBank/DDBJ databases">
        <title>Novel Listeriaceae from food processing environments.</title>
        <authorList>
            <person name="den Bakker H.C."/>
        </authorList>
    </citation>
    <scope>NUCLEOTIDE SEQUENCE [LARGE SCALE GENOMIC DNA]</scope>
    <source>
        <strain evidence="14 28">FSL A5-0281</strain>
    </source>
</reference>
<comment type="caution">
    <text evidence="14">The sequence shown here is derived from an EMBL/GenBank/DDBJ whole genome shotgun (WGS) entry which is preliminary data.</text>
</comment>
<dbReference type="PANTHER" id="PTHR42938:SF47">
    <property type="entry name" value="HYDROXYPYRUVATE REDUCTASE"/>
    <property type="match status" value="1"/>
</dbReference>
<dbReference type="EC" id="1.1.1.95" evidence="5"/>
<dbReference type="SUPFAM" id="SSF55021">
    <property type="entry name" value="ACT-like"/>
    <property type="match status" value="1"/>
</dbReference>
<evidence type="ECO:0000313" key="37">
    <source>
        <dbReference type="Proteomes" id="UP000546806"/>
    </source>
</evidence>
<dbReference type="Gene3D" id="3.30.70.260">
    <property type="match status" value="1"/>
</dbReference>
<dbReference type="Proteomes" id="UP000543379">
    <property type="component" value="Unassembled WGS sequence"/>
</dbReference>
<keyword evidence="28" id="KW-1185">Reference proteome</keyword>
<evidence type="ECO:0000313" key="20">
    <source>
        <dbReference type="EMBL" id="MBC1794226.1"/>
    </source>
</evidence>
<evidence type="ECO:0000313" key="34">
    <source>
        <dbReference type="Proteomes" id="UP000541735"/>
    </source>
</evidence>
<dbReference type="EMBL" id="JAARZA010000003">
    <property type="protein sequence ID" value="MBC2240343.1"/>
    <property type="molecule type" value="Genomic_DNA"/>
</dbReference>
<dbReference type="EMBL" id="JAASTX010000005">
    <property type="protein sequence ID" value="MBC1491218.1"/>
    <property type="molecule type" value="Genomic_DNA"/>
</dbReference>
<dbReference type="Proteomes" id="UP000550367">
    <property type="component" value="Unassembled WGS sequence"/>
</dbReference>
<dbReference type="Proteomes" id="UP000539064">
    <property type="component" value="Unassembled WGS sequence"/>
</dbReference>
<organism evidence="14 28">
    <name type="scientific">Listeria booriae</name>
    <dbReference type="NCBI Taxonomy" id="1552123"/>
    <lineage>
        <taxon>Bacteria</taxon>
        <taxon>Bacillati</taxon>
        <taxon>Bacillota</taxon>
        <taxon>Bacilli</taxon>
        <taxon>Bacillales</taxon>
        <taxon>Listeriaceae</taxon>
        <taxon>Listeria</taxon>
    </lineage>
</organism>
<evidence type="ECO:0000313" key="23">
    <source>
        <dbReference type="EMBL" id="MBC2116117.1"/>
    </source>
</evidence>
<evidence type="ECO:0000313" key="35">
    <source>
        <dbReference type="Proteomes" id="UP000541955"/>
    </source>
</evidence>
<dbReference type="Pfam" id="PF00389">
    <property type="entry name" value="2-Hacid_dh"/>
    <property type="match status" value="1"/>
</dbReference>
<dbReference type="RefSeq" id="WP_036084846.1">
    <property type="nucleotide sequence ID" value="NZ_CBCSHQ010000001.1"/>
</dbReference>
<dbReference type="InterPro" id="IPR006139">
    <property type="entry name" value="D-isomer_2_OHA_DH_cat_dom"/>
</dbReference>
<dbReference type="Proteomes" id="UP000532866">
    <property type="component" value="Unassembled WGS sequence"/>
</dbReference>
<dbReference type="GeneID" id="58716847"/>
<keyword evidence="7 12" id="KW-0560">Oxidoreductase</keyword>
<evidence type="ECO:0000313" key="38">
    <source>
        <dbReference type="Proteomes" id="UP000548082"/>
    </source>
</evidence>
<dbReference type="Proteomes" id="UP000548082">
    <property type="component" value="Unassembled WGS sequence"/>
</dbReference>
<dbReference type="AlphaFoldDB" id="A0A099WAX0"/>
<dbReference type="UniPathway" id="UPA00135">
    <property type="reaction ID" value="UER00196"/>
</dbReference>
<evidence type="ECO:0000313" key="24">
    <source>
        <dbReference type="EMBL" id="MBC2166839.1"/>
    </source>
</evidence>
<evidence type="ECO:0000256" key="8">
    <source>
        <dbReference type="ARBA" id="ARBA00023027"/>
    </source>
</evidence>
<evidence type="ECO:0000313" key="26">
    <source>
        <dbReference type="EMBL" id="MBC2240343.1"/>
    </source>
</evidence>
<evidence type="ECO:0000313" key="21">
    <source>
        <dbReference type="EMBL" id="MBC1796876.1"/>
    </source>
</evidence>
<dbReference type="STRING" id="1552123.EP57_05525"/>
<dbReference type="EMBL" id="JAARYD010000001">
    <property type="protein sequence ID" value="MBC2175487.1"/>
    <property type="molecule type" value="Genomic_DNA"/>
</dbReference>
<dbReference type="EMBL" id="JNFA01000011">
    <property type="protein sequence ID" value="KGL42914.1"/>
    <property type="molecule type" value="Genomic_DNA"/>
</dbReference>
<dbReference type="Pfam" id="PF02826">
    <property type="entry name" value="2-Hacid_dh_C"/>
    <property type="match status" value="1"/>
</dbReference>
<dbReference type="GO" id="GO:0004617">
    <property type="term" value="F:phosphoglycerate dehydrogenase activity"/>
    <property type="evidence" value="ECO:0007669"/>
    <property type="project" value="UniProtKB-EC"/>
</dbReference>
<evidence type="ECO:0000313" key="14">
    <source>
        <dbReference type="EMBL" id="KGL42914.1"/>
    </source>
</evidence>
<dbReference type="CDD" id="cd12174">
    <property type="entry name" value="PGDH_like_3"/>
    <property type="match status" value="1"/>
</dbReference>
<dbReference type="Proteomes" id="UP000541735">
    <property type="component" value="Unassembled WGS sequence"/>
</dbReference>
<evidence type="ECO:0000256" key="5">
    <source>
        <dbReference type="ARBA" id="ARBA00013143"/>
    </source>
</evidence>
<dbReference type="Proteomes" id="UP000586951">
    <property type="component" value="Unassembled WGS sequence"/>
</dbReference>
<evidence type="ECO:0000313" key="40">
    <source>
        <dbReference type="Proteomes" id="UP000553016"/>
    </source>
</evidence>
<evidence type="ECO:0000256" key="11">
    <source>
        <dbReference type="ARBA" id="ARBA00048731"/>
    </source>
</evidence>
<dbReference type="FunFam" id="3.40.50.720:FF:000584">
    <property type="entry name" value="D-3-phosphoglycerate dehydrogenase"/>
    <property type="match status" value="1"/>
</dbReference>
<evidence type="ECO:0000259" key="13">
    <source>
        <dbReference type="PROSITE" id="PS51671"/>
    </source>
</evidence>
<dbReference type="Proteomes" id="UP000519573">
    <property type="component" value="Unassembled WGS sequence"/>
</dbReference>
<dbReference type="InterPro" id="IPR029752">
    <property type="entry name" value="D-isomer_DH_CS1"/>
</dbReference>
<keyword evidence="8" id="KW-0520">NAD</keyword>
<sequence>MFNIQTFNAIAKEGLRKFDVEKYLIDGNQAPDGILLRSYDLHDFDFPDSVKAVARAGAGVNNIPVGACSDRGIVVFNTPGANANAVKELVLASLFMGARPILEGSEWVKTLDGDNLEKKVEAGKKQFAGTEIAGKRLGIIGLGAIGALVANDALALGMDVVGYDPYVSVDTAWRIAKEVERAMTIEEVLATCDYLTVHVPLTDGTAGMFNRETLQLLKPNAVLLNFSRGELVNEDAMVEALNAGQLRRYITDFASESFVKHPNVEVLPHLGASTEEAETNCAKMAAKELAYFLETGSIKNSVNFPNVDMPYNGHPRLGVFHHNVPNMVGQVTTELANGSINILDMTNRSKGDYAYTLIDMEKGTQANLSAVEERLSAIPGVIRVRVIEPAGVTAY</sequence>
<evidence type="ECO:0000313" key="15">
    <source>
        <dbReference type="EMBL" id="MBC1316969.1"/>
    </source>
</evidence>
<dbReference type="EMBL" id="JAARVG010000012">
    <property type="protein sequence ID" value="MBC1794226.1"/>
    <property type="molecule type" value="Genomic_DNA"/>
</dbReference>
<dbReference type="SUPFAM" id="SSF52283">
    <property type="entry name" value="Formate/glycerate dehydrogenase catalytic domain-like"/>
    <property type="match status" value="1"/>
</dbReference>
<evidence type="ECO:0000256" key="9">
    <source>
        <dbReference type="ARBA" id="ARBA00030455"/>
    </source>
</evidence>
<comment type="catalytic activity">
    <reaction evidence="11">
        <text>(2R)-3-phosphoglycerate + NAD(+) = 3-phosphooxypyruvate + NADH + H(+)</text>
        <dbReference type="Rhea" id="RHEA:12641"/>
        <dbReference type="ChEBI" id="CHEBI:15378"/>
        <dbReference type="ChEBI" id="CHEBI:18110"/>
        <dbReference type="ChEBI" id="CHEBI:57540"/>
        <dbReference type="ChEBI" id="CHEBI:57945"/>
        <dbReference type="ChEBI" id="CHEBI:58272"/>
        <dbReference type="EC" id="1.1.1.95"/>
    </reaction>
</comment>